<dbReference type="Proteomes" id="UP000594261">
    <property type="component" value="Chromosome 7"/>
</dbReference>
<dbReference type="InterPro" id="IPR032675">
    <property type="entry name" value="LRR_dom_sf"/>
</dbReference>
<evidence type="ECO:0000256" key="7">
    <source>
        <dbReference type="ARBA" id="ARBA00023136"/>
    </source>
</evidence>
<evidence type="ECO:0000256" key="2">
    <source>
        <dbReference type="ARBA" id="ARBA00022614"/>
    </source>
</evidence>
<evidence type="ECO:0000256" key="9">
    <source>
        <dbReference type="ARBA" id="ARBA00023180"/>
    </source>
</evidence>
<accession>A0A7N2M5M8</accession>
<dbReference type="PANTHER" id="PTHR27000:SF809">
    <property type="entry name" value="OS05G0170300 PROTEIN"/>
    <property type="match status" value="1"/>
</dbReference>
<keyword evidence="2" id="KW-0433">Leucine-rich repeat</keyword>
<dbReference type="Pfam" id="PF00560">
    <property type="entry name" value="LRR_1"/>
    <property type="match status" value="10"/>
</dbReference>
<keyword evidence="3" id="KW-0812">Transmembrane</keyword>
<evidence type="ECO:0000256" key="8">
    <source>
        <dbReference type="ARBA" id="ARBA00023170"/>
    </source>
</evidence>
<dbReference type="InterPro" id="IPR001611">
    <property type="entry name" value="Leu-rich_rpt"/>
</dbReference>
<evidence type="ECO:0000256" key="5">
    <source>
        <dbReference type="ARBA" id="ARBA00022737"/>
    </source>
</evidence>
<name>A0A7N2M5M8_QUELO</name>
<evidence type="ECO:0000256" key="6">
    <source>
        <dbReference type="ARBA" id="ARBA00022989"/>
    </source>
</evidence>
<keyword evidence="6" id="KW-1133">Transmembrane helix</keyword>
<reference evidence="10 11" key="1">
    <citation type="journal article" date="2016" name="G3 (Bethesda)">
        <title>First Draft Assembly and Annotation of the Genome of a California Endemic Oak Quercus lobata Nee (Fagaceae).</title>
        <authorList>
            <person name="Sork V.L."/>
            <person name="Fitz-Gibbon S.T."/>
            <person name="Puiu D."/>
            <person name="Crepeau M."/>
            <person name="Gugger P.F."/>
            <person name="Sherman R."/>
            <person name="Stevens K."/>
            <person name="Langley C.H."/>
            <person name="Pellegrini M."/>
            <person name="Salzberg S.L."/>
        </authorList>
    </citation>
    <scope>NUCLEOTIDE SEQUENCE [LARGE SCALE GENOMIC DNA]</scope>
    <source>
        <strain evidence="10 11">cv. SW786</strain>
    </source>
</reference>
<evidence type="ECO:0000313" key="11">
    <source>
        <dbReference type="Proteomes" id="UP000594261"/>
    </source>
</evidence>
<evidence type="ECO:0000256" key="1">
    <source>
        <dbReference type="ARBA" id="ARBA00004479"/>
    </source>
</evidence>
<dbReference type="AlphaFoldDB" id="A0A7N2M5M8"/>
<dbReference type="EnsemblPlants" id="QL07p034997:mrna">
    <property type="protein sequence ID" value="QL07p034997:mrna"/>
    <property type="gene ID" value="QL07p034997"/>
</dbReference>
<dbReference type="Pfam" id="PF13855">
    <property type="entry name" value="LRR_8"/>
    <property type="match status" value="2"/>
</dbReference>
<evidence type="ECO:0000256" key="3">
    <source>
        <dbReference type="ARBA" id="ARBA00022692"/>
    </source>
</evidence>
<keyword evidence="9" id="KW-0325">Glycoprotein</keyword>
<dbReference type="SUPFAM" id="SSF52058">
    <property type="entry name" value="L domain-like"/>
    <property type="match status" value="2"/>
</dbReference>
<dbReference type="FunFam" id="3.80.10.10:FF:000095">
    <property type="entry name" value="LRR receptor-like serine/threonine-protein kinase GSO1"/>
    <property type="match status" value="1"/>
</dbReference>
<keyword evidence="8" id="KW-0675">Receptor</keyword>
<dbReference type="SUPFAM" id="SSF52047">
    <property type="entry name" value="RNI-like"/>
    <property type="match status" value="1"/>
</dbReference>
<keyword evidence="4" id="KW-0732">Signal</keyword>
<dbReference type="SMART" id="SM00369">
    <property type="entry name" value="LRR_TYP"/>
    <property type="match status" value="9"/>
</dbReference>
<organism evidence="10 11">
    <name type="scientific">Quercus lobata</name>
    <name type="common">Valley oak</name>
    <dbReference type="NCBI Taxonomy" id="97700"/>
    <lineage>
        <taxon>Eukaryota</taxon>
        <taxon>Viridiplantae</taxon>
        <taxon>Streptophyta</taxon>
        <taxon>Embryophyta</taxon>
        <taxon>Tracheophyta</taxon>
        <taxon>Spermatophyta</taxon>
        <taxon>Magnoliopsida</taxon>
        <taxon>eudicotyledons</taxon>
        <taxon>Gunneridae</taxon>
        <taxon>Pentapetalae</taxon>
        <taxon>rosids</taxon>
        <taxon>fabids</taxon>
        <taxon>Fagales</taxon>
        <taxon>Fagaceae</taxon>
        <taxon>Quercus</taxon>
    </lineage>
</organism>
<dbReference type="OMA" id="WYFERIH"/>
<keyword evidence="5" id="KW-0677">Repeat</keyword>
<dbReference type="InParanoid" id="A0A7N2M5M8"/>
<dbReference type="PANTHER" id="PTHR27000">
    <property type="entry name" value="LEUCINE-RICH REPEAT RECEPTOR-LIKE PROTEIN KINASE FAMILY PROTEIN-RELATED"/>
    <property type="match status" value="1"/>
</dbReference>
<dbReference type="Gramene" id="QL07p034997:mrna">
    <property type="protein sequence ID" value="QL07p034997:mrna"/>
    <property type="gene ID" value="QL07p034997"/>
</dbReference>
<reference evidence="10" key="2">
    <citation type="submission" date="2021-01" db="UniProtKB">
        <authorList>
            <consortium name="EnsemblPlants"/>
        </authorList>
    </citation>
    <scope>IDENTIFICATION</scope>
</reference>
<proteinExistence type="predicted"/>
<evidence type="ECO:0000256" key="4">
    <source>
        <dbReference type="ARBA" id="ARBA00022729"/>
    </source>
</evidence>
<evidence type="ECO:0008006" key="12">
    <source>
        <dbReference type="Google" id="ProtNLM"/>
    </source>
</evidence>
<dbReference type="Gene3D" id="3.80.10.10">
    <property type="entry name" value="Ribonuclease Inhibitor"/>
    <property type="match status" value="4"/>
</dbReference>
<dbReference type="GO" id="GO:0016020">
    <property type="term" value="C:membrane"/>
    <property type="evidence" value="ECO:0007669"/>
    <property type="project" value="UniProtKB-SubCell"/>
</dbReference>
<dbReference type="PRINTS" id="PR00019">
    <property type="entry name" value="LEURICHRPT"/>
</dbReference>
<dbReference type="FunFam" id="3.80.10.10:FF:000041">
    <property type="entry name" value="LRR receptor-like serine/threonine-protein kinase ERECTA"/>
    <property type="match status" value="1"/>
</dbReference>
<dbReference type="InterPro" id="IPR003591">
    <property type="entry name" value="Leu-rich_rpt_typical-subtyp"/>
</dbReference>
<evidence type="ECO:0000313" key="10">
    <source>
        <dbReference type="EnsemblPlants" id="QL07p034997:mrna"/>
    </source>
</evidence>
<protein>
    <recommendedName>
        <fullName evidence="12">Verticillium wilt resistance-like protein</fullName>
    </recommendedName>
</protein>
<keyword evidence="7" id="KW-0472">Membrane</keyword>
<sequence>MALLDTNMLTFRQLWYLCGVWPIEEGRVIGLNLFNETIIGGLENSSSLFSLKYLENLNLAYNCFNSPIPTEFRKLKNLSYLNLSNACFAVQIPNAISNLTRLVTLDLSTLYILSDAMLKLEDPNLAMLVQNLSELRELCLDGINISAAGNEWCQALSSSLPNLRVLSMSSCYLSGPFVSSISKLQSLSIIHLNNNPFNAPVPDFFANFTNLTSLDLSSCGLNGTFPKKIFQIQTLQTLYLSNNELLQGTLPNSIGNLTMLSIIDLSLCNFSGSIPSSMANLTQLVYLDMSSNNFTGPIPSFSMTKILTQIHLSHNHLTGKIHFLNWKDLLNLVNLDLRYNSLEGNIPVSLFSLPSLQTLQLSNNQFSGQLNQVSNASSCQLEILDLSSNYLEGPIPMSIFELRSIGNLLLSSKKFNGSLQFNVIQQLKLASCKLKIFPDFLVNLSNLNILDLSNNQIHGEIPNWIWKFSNLVHLDLSFNQLVMTQEGPLLNLSSLIVLYFLDLHSNQLEGELPVLPPNAIYLAFSMNNFNSAIPASIGDSLFFSYFFSISSNKFHGDIPQSLCNATYLQVLNLSNNTLNGTIPQCLIEMSKNLGVLDVRRNKLSGTISDIFPDNCGFQTPNLNGNLLEGVVPRSLANCRNLEVFDIDLASNKFTGQLQIKSFSTKAMRNDEDKVQPVLNHIQFEVLKLSKFYYQDAITVTSKGQDLDLVKILNIFTSIDISCNNLEGPIPEEIGELKSLYVLNLSHNAFTNSIPPSLGKLSHLESLDLSNNRLTGAIPMQLADGLTFLSVLNLSFNQLVGRFLKSSCLLRSWILHIKETKDYVASL</sequence>
<keyword evidence="11" id="KW-1185">Reference proteome</keyword>
<comment type="subcellular location">
    <subcellularLocation>
        <location evidence="1">Membrane</location>
        <topology evidence="1">Single-pass type I membrane protein</topology>
    </subcellularLocation>
</comment>
<dbReference type="EMBL" id="LRBV02000007">
    <property type="status" value="NOT_ANNOTATED_CDS"/>
    <property type="molecule type" value="Genomic_DNA"/>
</dbReference>